<keyword evidence="9" id="KW-1185">Reference proteome</keyword>
<comment type="caution">
    <text evidence="4">Lacks conserved residue(s) required for the propagation of feature annotation.</text>
</comment>
<evidence type="ECO:0000313" key="8">
    <source>
        <dbReference type="EMBL" id="UTT63777.1"/>
    </source>
</evidence>
<gene>
    <name evidence="4" type="primary">truA</name>
    <name evidence="8" type="ORF">NNL39_06755</name>
</gene>
<dbReference type="RefSeq" id="WP_255160902.1">
    <property type="nucleotide sequence ID" value="NZ_CP101497.1"/>
</dbReference>
<dbReference type="HAMAP" id="MF_00171">
    <property type="entry name" value="TruA"/>
    <property type="match status" value="1"/>
</dbReference>
<dbReference type="CDD" id="cd02570">
    <property type="entry name" value="PseudoU_synth_EcTruA"/>
    <property type="match status" value="1"/>
</dbReference>
<feature type="binding site" evidence="4">
    <location>
        <position position="127"/>
    </location>
    <ligand>
        <name>substrate</name>
    </ligand>
</feature>
<comment type="function">
    <text evidence="4">Formation of pseudouridine at positions 38, 39 and 40 in the anticodon stem and loop of transfer RNAs.</text>
</comment>
<proteinExistence type="inferred from homology"/>
<keyword evidence="2 4" id="KW-0819">tRNA processing</keyword>
<dbReference type="InterPro" id="IPR020103">
    <property type="entry name" value="PsdUridine_synth_cat_dom_sf"/>
</dbReference>
<reference evidence="8" key="1">
    <citation type="submission" date="2022-07" db="EMBL/GenBank/DDBJ databases">
        <title>Taxonomic analysis of Microcella humidisoli nov. sp., isolated from riverside soil.</title>
        <authorList>
            <person name="Molina K.M."/>
            <person name="Kim S.B."/>
        </authorList>
    </citation>
    <scope>NUCLEOTIDE SEQUENCE</scope>
    <source>
        <strain evidence="8">MMS21-STM10</strain>
    </source>
</reference>
<feature type="domain" description="Pseudouridine synthase I TruA alpha/beta" evidence="7">
    <location>
        <begin position="8"/>
        <end position="66"/>
    </location>
</feature>
<evidence type="ECO:0000256" key="3">
    <source>
        <dbReference type="ARBA" id="ARBA00023235"/>
    </source>
</evidence>
<dbReference type="InterPro" id="IPR001406">
    <property type="entry name" value="PsdUridine_synth_TruA"/>
</dbReference>
<dbReference type="InterPro" id="IPR020097">
    <property type="entry name" value="PsdUridine_synth_TruA_a/b_dom"/>
</dbReference>
<dbReference type="EC" id="5.4.99.12" evidence="4"/>
<evidence type="ECO:0000256" key="4">
    <source>
        <dbReference type="HAMAP-Rule" id="MF_00171"/>
    </source>
</evidence>
<dbReference type="Proteomes" id="UP001060039">
    <property type="component" value="Chromosome"/>
</dbReference>
<evidence type="ECO:0000256" key="5">
    <source>
        <dbReference type="RuleBase" id="RU003792"/>
    </source>
</evidence>
<dbReference type="InterPro" id="IPR020094">
    <property type="entry name" value="TruA/RsuA/RluB/E/F_N"/>
</dbReference>
<dbReference type="SUPFAM" id="SSF55120">
    <property type="entry name" value="Pseudouridine synthase"/>
    <property type="match status" value="1"/>
</dbReference>
<dbReference type="EMBL" id="CP101497">
    <property type="protein sequence ID" value="UTT63777.1"/>
    <property type="molecule type" value="Genomic_DNA"/>
</dbReference>
<dbReference type="Gene3D" id="3.30.70.580">
    <property type="entry name" value="Pseudouridine synthase I, catalytic domain, N-terminal subdomain"/>
    <property type="match status" value="1"/>
</dbReference>
<sequence length="290" mass="31132">MRLRLDLAYDGTAFSGWSRQPGLRTVEGVLDAAIATLLRDPELEVRLVVAGRTDAGVHATGQVAHIDLTAEQYRRLASSRRAGSVEQSVARRLNGIVAATAADVVIDRVSVAPAGFDARFSPVWRRYEYRIADALSHRDPRRRTHTLWHPSELDAAAMDAAAASLTGLHDFAAFCKPREGATTIRTLLDYVWTRDAEGVLVATVRADAFCHSMVRALVGAAVAVGLGRLDGARLSGILADAVKANAFAVVAAKGLTLMEVGYPPDDELGARAELTRARREPLGRASDPSD</sequence>
<protein>
    <recommendedName>
        <fullName evidence="4">tRNA pseudouridine synthase A</fullName>
        <ecNumber evidence="4">5.4.99.12</ecNumber>
    </recommendedName>
    <alternativeName>
        <fullName evidence="4">tRNA pseudouridine(38-40) synthase</fullName>
    </alternativeName>
    <alternativeName>
        <fullName evidence="4">tRNA pseudouridylate synthase I</fullName>
    </alternativeName>
    <alternativeName>
        <fullName evidence="4">tRNA-uridine isomerase I</fullName>
    </alternativeName>
</protein>
<dbReference type="Gene3D" id="3.30.70.660">
    <property type="entry name" value="Pseudouridine synthase I, catalytic domain, C-terminal subdomain"/>
    <property type="match status" value="1"/>
</dbReference>
<dbReference type="PANTHER" id="PTHR11142">
    <property type="entry name" value="PSEUDOURIDYLATE SYNTHASE"/>
    <property type="match status" value="1"/>
</dbReference>
<dbReference type="PIRSF" id="PIRSF001430">
    <property type="entry name" value="tRNA_psdUrid_synth"/>
    <property type="match status" value="1"/>
</dbReference>
<evidence type="ECO:0000256" key="2">
    <source>
        <dbReference type="ARBA" id="ARBA00022694"/>
    </source>
</evidence>
<dbReference type="PANTHER" id="PTHR11142:SF0">
    <property type="entry name" value="TRNA PSEUDOURIDINE SYNTHASE-LIKE 1"/>
    <property type="match status" value="1"/>
</dbReference>
<feature type="compositionally biased region" description="Basic and acidic residues" evidence="6">
    <location>
        <begin position="268"/>
        <end position="282"/>
    </location>
</feature>
<evidence type="ECO:0000259" key="7">
    <source>
        <dbReference type="Pfam" id="PF01416"/>
    </source>
</evidence>
<name>A0ABY5FZN4_9MICO</name>
<evidence type="ECO:0000256" key="6">
    <source>
        <dbReference type="SAM" id="MobiDB-lite"/>
    </source>
</evidence>
<evidence type="ECO:0000256" key="1">
    <source>
        <dbReference type="ARBA" id="ARBA00009375"/>
    </source>
</evidence>
<accession>A0ABY5FZN4</accession>
<comment type="similarity">
    <text evidence="1 4 5">Belongs to the tRNA pseudouridine synthase TruA family.</text>
</comment>
<comment type="subunit">
    <text evidence="4">Homodimer.</text>
</comment>
<feature type="active site" description="Nucleophile" evidence="4">
    <location>
        <position position="54"/>
    </location>
</feature>
<evidence type="ECO:0000313" key="9">
    <source>
        <dbReference type="Proteomes" id="UP001060039"/>
    </source>
</evidence>
<feature type="domain" description="Pseudouridine synthase I TruA alpha/beta" evidence="7">
    <location>
        <begin position="161"/>
        <end position="263"/>
    </location>
</feature>
<comment type="catalytic activity">
    <reaction evidence="4 5">
        <text>uridine(38/39/40) in tRNA = pseudouridine(38/39/40) in tRNA</text>
        <dbReference type="Rhea" id="RHEA:22376"/>
        <dbReference type="Rhea" id="RHEA-COMP:10085"/>
        <dbReference type="Rhea" id="RHEA-COMP:10087"/>
        <dbReference type="ChEBI" id="CHEBI:65314"/>
        <dbReference type="ChEBI" id="CHEBI:65315"/>
        <dbReference type="EC" id="5.4.99.12"/>
    </reaction>
</comment>
<feature type="region of interest" description="Disordered" evidence="6">
    <location>
        <begin position="266"/>
        <end position="290"/>
    </location>
</feature>
<dbReference type="InterPro" id="IPR020095">
    <property type="entry name" value="PsdUridine_synth_TruA_C"/>
</dbReference>
<organism evidence="8 9">
    <name type="scientific">Microcella humidisoli</name>
    <dbReference type="NCBI Taxonomy" id="2963406"/>
    <lineage>
        <taxon>Bacteria</taxon>
        <taxon>Bacillati</taxon>
        <taxon>Actinomycetota</taxon>
        <taxon>Actinomycetes</taxon>
        <taxon>Micrococcales</taxon>
        <taxon>Microbacteriaceae</taxon>
        <taxon>Microcella</taxon>
    </lineage>
</organism>
<dbReference type="Pfam" id="PF01416">
    <property type="entry name" value="PseudoU_synth_1"/>
    <property type="match status" value="2"/>
</dbReference>
<keyword evidence="3 4" id="KW-0413">Isomerase</keyword>